<proteinExistence type="predicted"/>
<dbReference type="PATRIC" id="fig|1415166.3.peg.1635"/>
<feature type="compositionally biased region" description="Low complexity" evidence="1">
    <location>
        <begin position="397"/>
        <end position="454"/>
    </location>
</feature>
<dbReference type="RefSeq" id="WP_025347919.1">
    <property type="nucleotide sequence ID" value="NZ_CP006850.1"/>
</dbReference>
<dbReference type="OrthoDB" id="4562299at2"/>
<evidence type="ECO:0000313" key="3">
    <source>
        <dbReference type="Proteomes" id="UP000019150"/>
    </source>
</evidence>
<protein>
    <submittedName>
        <fullName evidence="2">Uncharacterized protein</fullName>
    </submittedName>
</protein>
<dbReference type="Proteomes" id="UP000019150">
    <property type="component" value="Chromosome"/>
</dbReference>
<reference evidence="2 3" key="1">
    <citation type="journal article" date="2014" name="Appl. Environ. Microbiol.">
        <title>Insights into the Microbial Degradation of Rubber and Gutta-Percha by Analysis of the Complete Genome of Nocardia nova SH22a.</title>
        <authorList>
            <person name="Luo Q."/>
            <person name="Hiessl S."/>
            <person name="Poehlein A."/>
            <person name="Daniel R."/>
            <person name="Steinbuchel A."/>
        </authorList>
    </citation>
    <scope>NUCLEOTIDE SEQUENCE [LARGE SCALE GENOMIC DNA]</scope>
    <source>
        <strain evidence="2">SH22a</strain>
    </source>
</reference>
<feature type="compositionally biased region" description="Gly residues" evidence="1">
    <location>
        <begin position="304"/>
        <end position="329"/>
    </location>
</feature>
<evidence type="ECO:0000313" key="2">
    <source>
        <dbReference type="EMBL" id="AHH16409.1"/>
    </source>
</evidence>
<feature type="compositionally biased region" description="Basic and acidic residues" evidence="1">
    <location>
        <begin position="103"/>
        <end position="112"/>
    </location>
</feature>
<evidence type="ECO:0000256" key="1">
    <source>
        <dbReference type="SAM" id="MobiDB-lite"/>
    </source>
</evidence>
<dbReference type="EMBL" id="CP006850">
    <property type="protein sequence ID" value="AHH16409.1"/>
    <property type="molecule type" value="Genomic_DNA"/>
</dbReference>
<feature type="compositionally biased region" description="Basic and acidic residues" evidence="1">
    <location>
        <begin position="132"/>
        <end position="142"/>
    </location>
</feature>
<feature type="region of interest" description="Disordered" evidence="1">
    <location>
        <begin position="1"/>
        <end position="142"/>
    </location>
</feature>
<sequence length="497" mass="49495">MAGQATTETQLGSAHVTATGSVDGTVQVAPDGTITTVERPAHPTGADPQEGHSGGGGQAPGGEQPPGQPDAQHPHPIQAPEHPPAVPRNPGEHPGDPQPGRPRHPEPQHPGDGKPGVAPGEPDPSGGGKNRPPRDTDGPTATDKHYWTVELKPPAGAKPAVRAIVSMARTAIQTAVDLLGRGMPVPPPKVGDLLKPVVFGYLGKSDSTKGYQQAIAAVNARQSSLLTYDHQIAQTSIIVAANQDETLGSIKKIVGDLQTWLEGVPAKLTPKQEVVVMSRIGAVVDKVYQLVAAVYADNESHAGNNGGTSGSGGSGSGGSSGSGSGAGGATAGNAGAAAGGGGIGDVIGQLLPMAAMILPMGAMALTPVITQMMQKNEHDKQEQELQSNGQITPEGGAAPLPAAAPNAVAPTAVPNMNPSSVDPATGAQNAGAAGAAPATTNAPKALAPNTTPAPGSLPPVKAAPRTASTDRTKTPDAPVDAETPEEQQEGDAAASTA</sequence>
<name>W5TBA6_9NOCA</name>
<feature type="region of interest" description="Disordered" evidence="1">
    <location>
        <begin position="375"/>
        <end position="497"/>
    </location>
</feature>
<feature type="region of interest" description="Disordered" evidence="1">
    <location>
        <begin position="301"/>
        <end position="329"/>
    </location>
</feature>
<gene>
    <name evidence="2" type="ORF">NONO_c16080</name>
</gene>
<keyword evidence="3" id="KW-1185">Reference proteome</keyword>
<organism evidence="2 3">
    <name type="scientific">Nocardia nova SH22a</name>
    <dbReference type="NCBI Taxonomy" id="1415166"/>
    <lineage>
        <taxon>Bacteria</taxon>
        <taxon>Bacillati</taxon>
        <taxon>Actinomycetota</taxon>
        <taxon>Actinomycetes</taxon>
        <taxon>Mycobacteriales</taxon>
        <taxon>Nocardiaceae</taxon>
        <taxon>Nocardia</taxon>
    </lineage>
</organism>
<dbReference type="KEGG" id="nno:NONO_c16080"/>
<dbReference type="HOGENOM" id="CLU_548389_0_0_11"/>
<accession>W5TBA6</accession>
<dbReference type="eggNOG" id="ENOG5030J3W">
    <property type="taxonomic scope" value="Bacteria"/>
</dbReference>
<dbReference type="AlphaFoldDB" id="W5TBA6"/>
<feature type="compositionally biased region" description="Polar residues" evidence="1">
    <location>
        <begin position="1"/>
        <end position="24"/>
    </location>
</feature>